<evidence type="ECO:0000313" key="3">
    <source>
        <dbReference type="Proteomes" id="UP000683925"/>
    </source>
</evidence>
<accession>A0A8S1UQW1</accession>
<feature type="signal peptide" evidence="1">
    <location>
        <begin position="1"/>
        <end position="18"/>
    </location>
</feature>
<dbReference type="Proteomes" id="UP000683925">
    <property type="component" value="Unassembled WGS sequence"/>
</dbReference>
<evidence type="ECO:0008006" key="4">
    <source>
        <dbReference type="Google" id="ProtNLM"/>
    </source>
</evidence>
<feature type="chain" id="PRO_5035716046" description="Transmembrane protein" evidence="1">
    <location>
        <begin position="19"/>
        <end position="402"/>
    </location>
</feature>
<dbReference type="OrthoDB" id="310590at2759"/>
<dbReference type="AlphaFoldDB" id="A0A8S1UQW1"/>
<reference evidence="2" key="1">
    <citation type="submission" date="2021-01" db="EMBL/GenBank/DDBJ databases">
        <authorList>
            <consortium name="Genoscope - CEA"/>
            <person name="William W."/>
        </authorList>
    </citation>
    <scope>NUCLEOTIDE SEQUENCE</scope>
</reference>
<keyword evidence="1" id="KW-0732">Signal</keyword>
<comment type="caution">
    <text evidence="2">The sequence shown here is derived from an EMBL/GenBank/DDBJ whole genome shotgun (WGS) entry which is preliminary data.</text>
</comment>
<dbReference type="OMA" id="YEKSTHY"/>
<protein>
    <recommendedName>
        <fullName evidence="4">Transmembrane protein</fullName>
    </recommendedName>
</protein>
<gene>
    <name evidence="2" type="ORF">POCTA_138.1.T0490049</name>
</gene>
<evidence type="ECO:0000256" key="1">
    <source>
        <dbReference type="SAM" id="SignalP"/>
    </source>
</evidence>
<dbReference type="EMBL" id="CAJJDP010000049">
    <property type="protein sequence ID" value="CAD8166804.1"/>
    <property type="molecule type" value="Genomic_DNA"/>
</dbReference>
<proteinExistence type="predicted"/>
<organism evidence="2 3">
    <name type="scientific">Paramecium octaurelia</name>
    <dbReference type="NCBI Taxonomy" id="43137"/>
    <lineage>
        <taxon>Eukaryota</taxon>
        <taxon>Sar</taxon>
        <taxon>Alveolata</taxon>
        <taxon>Ciliophora</taxon>
        <taxon>Intramacronucleata</taxon>
        <taxon>Oligohymenophorea</taxon>
        <taxon>Peniculida</taxon>
        <taxon>Parameciidae</taxon>
        <taxon>Paramecium</taxon>
    </lineage>
</organism>
<keyword evidence="3" id="KW-1185">Reference proteome</keyword>
<sequence>MIIIILLVIISQYQLCQSRIFEIEDDNGKLNLKNMNGFKLQIFYSLEVQISELTQIQTSKCTQDCKDCTRRQCYLGQTELDHSEIKMYDLDTQLTVLQPLTYLNDQNQSHAINKISLVNPGLYINSFVGDGFQLCQSNTDKTLETPFLMNLKDIPNQQILFSPILSERNFNYFQINYLKFGDYQIDISSCKIYFYFGVEPFFKIHIVNEIMKELEDDFDQKFVSLLKNSGCNYFPKWIFKHIELEFEKAGFLYFEGDNQIEFKIAYRNSTNIKLDSKYDFKFFNKENEEYPIIYSSNQYLIDFKNEEQLLKFIFHDFSNIIILGASFFENKKVQFNFKENFVTIQNQFDERCFEYEKSTHYQQETLVLQVSIPLIILMALFYRINQNNEEGSEFYGGDPNKI</sequence>
<evidence type="ECO:0000313" key="2">
    <source>
        <dbReference type="EMBL" id="CAD8166804.1"/>
    </source>
</evidence>
<name>A0A8S1UQW1_PAROT</name>